<dbReference type="STRING" id="545695.TREAZ_1932"/>
<evidence type="ECO:0000313" key="2">
    <source>
        <dbReference type="Proteomes" id="UP000009222"/>
    </source>
</evidence>
<dbReference type="InterPro" id="IPR029060">
    <property type="entry name" value="PIN-like_dom_sf"/>
</dbReference>
<dbReference type="EMBL" id="CP001841">
    <property type="protein sequence ID" value="AEF81253.1"/>
    <property type="molecule type" value="Genomic_DNA"/>
</dbReference>
<dbReference type="RefSeq" id="WP_015710104.1">
    <property type="nucleotide sequence ID" value="NC_015577.1"/>
</dbReference>
<dbReference type="Proteomes" id="UP000009222">
    <property type="component" value="Chromosome"/>
</dbReference>
<evidence type="ECO:0000313" key="1">
    <source>
        <dbReference type="EMBL" id="AEF81253.1"/>
    </source>
</evidence>
<name>F5YAS2_LEAAZ</name>
<reference evidence="2" key="1">
    <citation type="submission" date="2009-12" db="EMBL/GenBank/DDBJ databases">
        <title>Complete sequence of Treponema azotonutricium strain ZAS-9.</title>
        <authorList>
            <person name="Tetu S.G."/>
            <person name="Matson E."/>
            <person name="Ren Q."/>
            <person name="Seshadri R."/>
            <person name="Elbourne L."/>
            <person name="Hassan K.A."/>
            <person name="Durkin A."/>
            <person name="Radune D."/>
            <person name="Mohamoud Y."/>
            <person name="Shay R."/>
            <person name="Jin S."/>
            <person name="Zhang X."/>
            <person name="Lucey K."/>
            <person name="Ballor N.R."/>
            <person name="Ottesen E."/>
            <person name="Rosenthal R."/>
            <person name="Allen A."/>
            <person name="Leadbetter J.R."/>
            <person name="Paulsen I.T."/>
        </authorList>
    </citation>
    <scope>NUCLEOTIDE SEQUENCE [LARGE SCALE GENOMIC DNA]</scope>
    <source>
        <strain evidence="2">ATCC BAA-888 / DSM 13862 / ZAS-9</strain>
    </source>
</reference>
<proteinExistence type="predicted"/>
<dbReference type="KEGG" id="taz:TREAZ_1932"/>
<dbReference type="SUPFAM" id="SSF88723">
    <property type="entry name" value="PIN domain-like"/>
    <property type="match status" value="1"/>
</dbReference>
<dbReference type="AlphaFoldDB" id="F5YAS2"/>
<organism evidence="1 2">
    <name type="scientific">Leadbettera azotonutricia (strain ATCC BAA-888 / DSM 13862 / ZAS-9)</name>
    <name type="common">Treponema azotonutricium</name>
    <dbReference type="NCBI Taxonomy" id="545695"/>
    <lineage>
        <taxon>Bacteria</taxon>
        <taxon>Pseudomonadati</taxon>
        <taxon>Spirochaetota</taxon>
        <taxon>Spirochaetia</taxon>
        <taxon>Spirochaetales</taxon>
        <taxon>Breznakiellaceae</taxon>
        <taxon>Leadbettera</taxon>
    </lineage>
</organism>
<dbReference type="InParanoid" id="F5YAS2"/>
<keyword evidence="2" id="KW-1185">Reference proteome</keyword>
<gene>
    <name evidence="1" type="ordered locus">TREAZ_1932</name>
</gene>
<evidence type="ECO:0008006" key="3">
    <source>
        <dbReference type="Google" id="ProtNLM"/>
    </source>
</evidence>
<dbReference type="eggNOG" id="COG1848">
    <property type="taxonomic scope" value="Bacteria"/>
</dbReference>
<dbReference type="HOGENOM" id="CLU_119411_1_0_12"/>
<protein>
    <recommendedName>
        <fullName evidence="3">PIN domain-containing protein</fullName>
    </recommendedName>
</protein>
<accession>F5YAS2</accession>
<sequence length="160" mass="18123">METAKIYLETTMFSFYYAPDMPGYSELKAQVRQIFDQIKAGKYEAYTSIYAVQEIEAETNSEKRDTMKRLVIDYGVIVLPENEDAKRLAGLYIAEKAVPAAYTTDAAHIAITAANGLDFIVSLNFEHIARPWTVEKVRKVNIREGFDGIGIYRPVEVLDL</sequence>
<reference evidence="1 2" key="2">
    <citation type="journal article" date="2011" name="ISME J.">
        <title>RNA-seq reveals cooperative metabolic interactions between two termite-gut spirochete species in co-culture.</title>
        <authorList>
            <person name="Rosenthal A.Z."/>
            <person name="Matson E.G."/>
            <person name="Eldar A."/>
            <person name="Leadbetter J.R."/>
        </authorList>
    </citation>
    <scope>NUCLEOTIDE SEQUENCE [LARGE SCALE GENOMIC DNA]</scope>
    <source>
        <strain evidence="2">ATCC BAA-888 / DSM 13862 / ZAS-9</strain>
    </source>
</reference>